<evidence type="ECO:0000256" key="1">
    <source>
        <dbReference type="ARBA" id="ARBA00022679"/>
    </source>
</evidence>
<dbReference type="PANTHER" id="PTHR43877:SF2">
    <property type="entry name" value="AMINOALKYLPHOSPHONATE N-ACETYLTRANSFERASE-RELATED"/>
    <property type="match status" value="1"/>
</dbReference>
<keyword evidence="2" id="KW-0012">Acyltransferase</keyword>
<dbReference type="SUPFAM" id="SSF55729">
    <property type="entry name" value="Acyl-CoA N-acyltransferases (Nat)"/>
    <property type="match status" value="1"/>
</dbReference>
<dbReference type="InterPro" id="IPR016181">
    <property type="entry name" value="Acyl_CoA_acyltransferase"/>
</dbReference>
<evidence type="ECO:0000313" key="5">
    <source>
        <dbReference type="Proteomes" id="UP000198145"/>
    </source>
</evidence>
<evidence type="ECO:0000256" key="2">
    <source>
        <dbReference type="ARBA" id="ARBA00023315"/>
    </source>
</evidence>
<comment type="caution">
    <text evidence="4">The sequence shown here is derived from an EMBL/GenBank/DDBJ whole genome shotgun (WGS) entry which is preliminary data.</text>
</comment>
<sequence length="180" mass="20326">MSDRLLRPLVWTQDGEWLLGFDGSYSSDSILRIESAADGFILREERLAETQTKRYPFADLKDDVTAADWTAVVVDEEGERLGFAIARYEIWNRRAVLDDLFVLADARGQGVGRQLLEGCLDWARGTEARHLWLETQNLNLPAVGFYRSRGFTLSGLSTDLYDPAQVLPGEMALFFSYPLA</sequence>
<dbReference type="CDD" id="cd04301">
    <property type="entry name" value="NAT_SF"/>
    <property type="match status" value="1"/>
</dbReference>
<accession>A0A2D0ADA4</accession>
<feature type="domain" description="N-acetyltransferase" evidence="3">
    <location>
        <begin position="29"/>
        <end position="180"/>
    </location>
</feature>
<dbReference type="PROSITE" id="PS51186">
    <property type="entry name" value="GNAT"/>
    <property type="match status" value="1"/>
</dbReference>
<name>A0A2D0ADA4_PSENT</name>
<dbReference type="Proteomes" id="UP000198145">
    <property type="component" value="Unassembled WGS sequence"/>
</dbReference>
<proteinExistence type="predicted"/>
<reference evidence="4 5" key="1">
    <citation type="submission" date="2017-06" db="EMBL/GenBank/DDBJ databases">
        <title>Draft genome of Pseudomonas nitroreducens DF05.</title>
        <authorList>
            <person name="Iyer R."/>
        </authorList>
    </citation>
    <scope>NUCLEOTIDE SEQUENCE [LARGE SCALE GENOMIC DNA]</scope>
    <source>
        <strain evidence="4 5">DF05</strain>
    </source>
</reference>
<evidence type="ECO:0000259" key="3">
    <source>
        <dbReference type="PROSITE" id="PS51186"/>
    </source>
</evidence>
<gene>
    <name evidence="4" type="ORF">CEG18_18860</name>
</gene>
<dbReference type="InterPro" id="IPR000182">
    <property type="entry name" value="GNAT_dom"/>
</dbReference>
<dbReference type="EMBL" id="NJBA01000006">
    <property type="protein sequence ID" value="OWP49614.1"/>
    <property type="molecule type" value="Genomic_DNA"/>
</dbReference>
<organism evidence="4 5">
    <name type="scientific">Pseudomonas nitroreducens</name>
    <dbReference type="NCBI Taxonomy" id="46680"/>
    <lineage>
        <taxon>Bacteria</taxon>
        <taxon>Pseudomonadati</taxon>
        <taxon>Pseudomonadota</taxon>
        <taxon>Gammaproteobacteria</taxon>
        <taxon>Pseudomonadales</taxon>
        <taxon>Pseudomonadaceae</taxon>
        <taxon>Pseudomonas</taxon>
    </lineage>
</organism>
<dbReference type="eggNOG" id="COG0456">
    <property type="taxonomic scope" value="Bacteria"/>
</dbReference>
<keyword evidence="1 4" id="KW-0808">Transferase</keyword>
<dbReference type="InterPro" id="IPR050832">
    <property type="entry name" value="Bact_Acetyltransf"/>
</dbReference>
<dbReference type="InterPro" id="IPR008125">
    <property type="entry name" value="Streptothricin_AcTrfase"/>
</dbReference>
<dbReference type="RefSeq" id="WP_088419646.1">
    <property type="nucleotide sequence ID" value="NZ_NJBA01000006.1"/>
</dbReference>
<dbReference type="PANTHER" id="PTHR43877">
    <property type="entry name" value="AMINOALKYLPHOSPHONATE N-ACETYLTRANSFERASE-RELATED-RELATED"/>
    <property type="match status" value="1"/>
</dbReference>
<dbReference type="AlphaFoldDB" id="A0A2D0ADA4"/>
<dbReference type="STRING" id="46680.GCA_000807755_04007"/>
<protein>
    <submittedName>
        <fullName evidence="4">Streptothricin acetyltransferase</fullName>
    </submittedName>
</protein>
<dbReference type="GO" id="GO:0016747">
    <property type="term" value="F:acyltransferase activity, transferring groups other than amino-acyl groups"/>
    <property type="evidence" value="ECO:0007669"/>
    <property type="project" value="InterPro"/>
</dbReference>
<dbReference type="PRINTS" id="PR01754">
    <property type="entry name" value="SACTRNSFRASE"/>
</dbReference>
<dbReference type="Pfam" id="PF00583">
    <property type="entry name" value="Acetyltransf_1"/>
    <property type="match status" value="1"/>
</dbReference>
<dbReference type="Gene3D" id="3.40.630.30">
    <property type="match status" value="1"/>
</dbReference>
<evidence type="ECO:0000313" key="4">
    <source>
        <dbReference type="EMBL" id="OWP49614.1"/>
    </source>
</evidence>